<accession>A0A2S7SQ73</accession>
<feature type="transmembrane region" description="Helical" evidence="5">
    <location>
        <begin position="149"/>
        <end position="168"/>
    </location>
</feature>
<feature type="transmembrane region" description="Helical" evidence="5">
    <location>
        <begin position="385"/>
        <end position="408"/>
    </location>
</feature>
<dbReference type="PROSITE" id="PS50293">
    <property type="entry name" value="TPR_REGION"/>
    <property type="match status" value="4"/>
</dbReference>
<feature type="transmembrane region" description="Helical" evidence="5">
    <location>
        <begin position="447"/>
        <end position="467"/>
    </location>
</feature>
<dbReference type="EMBL" id="PPSL01000008">
    <property type="protein sequence ID" value="PQJ09052.1"/>
    <property type="molecule type" value="Genomic_DNA"/>
</dbReference>
<keyword evidence="2 3" id="KW-0802">TPR repeat</keyword>
<feature type="repeat" description="TPR" evidence="3">
    <location>
        <begin position="706"/>
        <end position="739"/>
    </location>
</feature>
<keyword evidence="1" id="KW-0677">Repeat</keyword>
<proteinExistence type="predicted"/>
<evidence type="ECO:0000313" key="6">
    <source>
        <dbReference type="EMBL" id="PQJ09052.1"/>
    </source>
</evidence>
<evidence type="ECO:0000256" key="5">
    <source>
        <dbReference type="SAM" id="Phobius"/>
    </source>
</evidence>
<protein>
    <submittedName>
        <fullName evidence="6">Uncharacterized protein</fullName>
    </submittedName>
</protein>
<evidence type="ECO:0000256" key="3">
    <source>
        <dbReference type="PROSITE-ProRule" id="PRU00339"/>
    </source>
</evidence>
<dbReference type="UniPathway" id="UPA00378"/>
<dbReference type="InterPro" id="IPR019734">
    <property type="entry name" value="TPR_rpt"/>
</dbReference>
<feature type="transmembrane region" description="Helical" evidence="5">
    <location>
        <begin position="414"/>
        <end position="435"/>
    </location>
</feature>
<gene>
    <name evidence="6" type="ORF">CJD36_020975</name>
</gene>
<feature type="repeat" description="TPR" evidence="3">
    <location>
        <begin position="536"/>
        <end position="569"/>
    </location>
</feature>
<reference evidence="6 7" key="1">
    <citation type="submission" date="2018-01" db="EMBL/GenBank/DDBJ databases">
        <title>A novel member of the phylum Bacteroidetes isolated from glacier ice.</title>
        <authorList>
            <person name="Liu Q."/>
            <person name="Xin Y.-H."/>
        </authorList>
    </citation>
    <scope>NUCLEOTIDE SEQUENCE [LARGE SCALE GENOMIC DNA]</scope>
    <source>
        <strain evidence="6 7">RB1R16</strain>
    </source>
</reference>
<feature type="transmembrane region" description="Helical" evidence="5">
    <location>
        <begin position="352"/>
        <end position="373"/>
    </location>
</feature>
<dbReference type="Gene3D" id="1.25.40.10">
    <property type="entry name" value="Tetratricopeptide repeat domain"/>
    <property type="match status" value="2"/>
</dbReference>
<keyword evidence="5" id="KW-0472">Membrane</keyword>
<comment type="caution">
    <text evidence="6">The sequence shown here is derived from an EMBL/GenBank/DDBJ whole genome shotgun (WGS) entry which is preliminary data.</text>
</comment>
<dbReference type="Proteomes" id="UP000239872">
    <property type="component" value="Unassembled WGS sequence"/>
</dbReference>
<dbReference type="Pfam" id="PF13414">
    <property type="entry name" value="TPR_11"/>
    <property type="match status" value="1"/>
</dbReference>
<name>A0A2S7SQ73_9BACT</name>
<feature type="transmembrane region" description="Helical" evidence="5">
    <location>
        <begin position="177"/>
        <end position="194"/>
    </location>
</feature>
<dbReference type="InterPro" id="IPR052346">
    <property type="entry name" value="O-mannosyl-transferase_TMTC"/>
</dbReference>
<dbReference type="Pfam" id="PF13181">
    <property type="entry name" value="TPR_8"/>
    <property type="match status" value="1"/>
</dbReference>
<feature type="transmembrane region" description="Helical" evidence="5">
    <location>
        <begin position="327"/>
        <end position="346"/>
    </location>
</feature>
<dbReference type="PROSITE" id="PS50005">
    <property type="entry name" value="TPR"/>
    <property type="match status" value="6"/>
</dbReference>
<feature type="repeat" description="TPR" evidence="3">
    <location>
        <begin position="638"/>
        <end position="671"/>
    </location>
</feature>
<dbReference type="InterPro" id="IPR011990">
    <property type="entry name" value="TPR-like_helical_dom_sf"/>
</dbReference>
<feature type="transmembrane region" description="Helical" evidence="5">
    <location>
        <begin position="271"/>
        <end position="291"/>
    </location>
</feature>
<keyword evidence="5" id="KW-1133">Transmembrane helix</keyword>
<dbReference type="AlphaFoldDB" id="A0A2S7SQ73"/>
<feature type="transmembrane region" description="Helical" evidence="5">
    <location>
        <begin position="206"/>
        <end position="223"/>
    </location>
</feature>
<dbReference type="PANTHER" id="PTHR44227:SF3">
    <property type="entry name" value="PROTEIN O-MANNOSYL-TRANSFERASE TMTC4"/>
    <property type="match status" value="1"/>
</dbReference>
<feature type="repeat" description="TPR" evidence="3">
    <location>
        <begin position="672"/>
        <end position="705"/>
    </location>
</feature>
<feature type="repeat" description="TPR" evidence="3">
    <location>
        <begin position="570"/>
        <end position="603"/>
    </location>
</feature>
<evidence type="ECO:0000313" key="7">
    <source>
        <dbReference type="Proteomes" id="UP000239872"/>
    </source>
</evidence>
<keyword evidence="7" id="KW-1185">Reference proteome</keyword>
<dbReference type="SUPFAM" id="SSF48452">
    <property type="entry name" value="TPR-like"/>
    <property type="match status" value="1"/>
</dbReference>
<dbReference type="PANTHER" id="PTHR44227">
    <property type="match status" value="1"/>
</dbReference>
<evidence type="ECO:0000256" key="2">
    <source>
        <dbReference type="ARBA" id="ARBA00022803"/>
    </source>
</evidence>
<evidence type="ECO:0000256" key="4">
    <source>
        <dbReference type="SAM" id="MobiDB-lite"/>
    </source>
</evidence>
<feature type="repeat" description="TPR" evidence="3">
    <location>
        <begin position="604"/>
        <end position="637"/>
    </location>
</feature>
<sequence>MPILVSWLLVKTYKIAYFTRSISQVMSKQQQSKGKPQATQPANTKTEPLQATQTGPKAGLSHFTILSLVLAALSFALYFNSLHNGFVMDDVIMVKENTIVAKGFAGIMELLATPHMRGYLIIPNDTYRPLSLVMFAIEHEFFGLNPAPYHFFNIVVFAGCVVLFFSFLHRFFDGQKIIVAFIGAFLFAIHPTHTEVVANIKSRDELLCFFFAFMSLNIFMKYMKEGKIQHLLIGIFTLYLSFISKENVITFIGVVPVLFFLFKNDSKQRALFITLGTVLSTIAFIAIRAVILDKYAANETRQIEFIDNALTQAPDFMTRIATSIQISGKYLALLFIPYPLVCNYSYNAIPYASFANVGVIASMAAYGFMIWSAVTRFIKNNKDPLAFAILFYLATIALFNNMFILIGAEMGERFLFMASAGWCMAGAFAVDRWILKGETPDISALKSPKILAILVPLLLVFGGLTIARNADWKDSVSLYRTDLAKSPNDSRLNYYLGTALAESLYAEETDPVKKKEIDKEAKEHLRVALSIYPQFTEANAEMGRIFDRLQQYDSAEYYDKRTLQLNPNHPIATNNLGSVYMATGKYREAIATFKRALVVNPNFVLAYFNMGRTYNQLKEYDSAIYNYKKMLEFQPGYPEAIQETGVAYFSKGQYDSAEVYFKKALVINPNEANMINNLGAIYLNTKNYPQAIVMFSKSLSLNPNYINAYSNLGRAYFFNKQYDLCIQTISKQLSLDPKQVTNIPYIALSYQALGNLEQARKYEAVSKQYFSDFKLK</sequence>
<keyword evidence="5" id="KW-0812">Transmembrane</keyword>
<feature type="transmembrane region" description="Helical" evidence="5">
    <location>
        <begin position="235"/>
        <end position="259"/>
    </location>
</feature>
<organism evidence="6 7">
    <name type="scientific">Flavipsychrobacter stenotrophus</name>
    <dbReference type="NCBI Taxonomy" id="2077091"/>
    <lineage>
        <taxon>Bacteria</taxon>
        <taxon>Pseudomonadati</taxon>
        <taxon>Bacteroidota</taxon>
        <taxon>Chitinophagia</taxon>
        <taxon>Chitinophagales</taxon>
        <taxon>Chitinophagaceae</taxon>
        <taxon>Flavipsychrobacter</taxon>
    </lineage>
</organism>
<feature type="transmembrane region" description="Helical" evidence="5">
    <location>
        <begin position="60"/>
        <end position="79"/>
    </location>
</feature>
<evidence type="ECO:0000256" key="1">
    <source>
        <dbReference type="ARBA" id="ARBA00022737"/>
    </source>
</evidence>
<dbReference type="SMART" id="SM00028">
    <property type="entry name" value="TPR"/>
    <property type="match status" value="6"/>
</dbReference>
<feature type="region of interest" description="Disordered" evidence="4">
    <location>
        <begin position="29"/>
        <end position="55"/>
    </location>
</feature>
<dbReference type="Pfam" id="PF00515">
    <property type="entry name" value="TPR_1"/>
    <property type="match status" value="2"/>
</dbReference>